<feature type="compositionally biased region" description="Basic and acidic residues" evidence="2">
    <location>
        <begin position="563"/>
        <end position="577"/>
    </location>
</feature>
<accession>A0A9P9A7L9</accession>
<reference evidence="5" key="1">
    <citation type="journal article" date="2021" name="Nat. Commun.">
        <title>Genetic determinants of endophytism in the Arabidopsis root mycobiome.</title>
        <authorList>
            <person name="Mesny F."/>
            <person name="Miyauchi S."/>
            <person name="Thiergart T."/>
            <person name="Pickel B."/>
            <person name="Atanasova L."/>
            <person name="Karlsson M."/>
            <person name="Huettel B."/>
            <person name="Barry K.W."/>
            <person name="Haridas S."/>
            <person name="Chen C."/>
            <person name="Bauer D."/>
            <person name="Andreopoulos W."/>
            <person name="Pangilinan J."/>
            <person name="LaButti K."/>
            <person name="Riley R."/>
            <person name="Lipzen A."/>
            <person name="Clum A."/>
            <person name="Drula E."/>
            <person name="Henrissat B."/>
            <person name="Kohler A."/>
            <person name="Grigoriev I.V."/>
            <person name="Martin F.M."/>
            <person name="Hacquard S."/>
        </authorList>
    </citation>
    <scope>NUCLEOTIDE SEQUENCE</scope>
    <source>
        <strain evidence="5">MPI-SDFR-AT-0117</strain>
    </source>
</reference>
<dbReference type="InterPro" id="IPR057027">
    <property type="entry name" value="TPR_mt"/>
</dbReference>
<evidence type="ECO:0000256" key="2">
    <source>
        <dbReference type="SAM" id="MobiDB-lite"/>
    </source>
</evidence>
<dbReference type="EMBL" id="JAGSXJ010000014">
    <property type="protein sequence ID" value="KAH6685708.1"/>
    <property type="molecule type" value="Genomic_DNA"/>
</dbReference>
<keyword evidence="1" id="KW-0677">Repeat</keyword>
<evidence type="ECO:0000259" key="4">
    <source>
        <dbReference type="Pfam" id="PF23279"/>
    </source>
</evidence>
<gene>
    <name evidence="5" type="ORF">F5X68DRAFT_232690</name>
</gene>
<feature type="region of interest" description="Disordered" evidence="2">
    <location>
        <begin position="563"/>
        <end position="585"/>
    </location>
</feature>
<evidence type="ECO:0000256" key="1">
    <source>
        <dbReference type="ARBA" id="ARBA00022737"/>
    </source>
</evidence>
<dbReference type="OrthoDB" id="747253at2759"/>
<evidence type="ECO:0000313" key="6">
    <source>
        <dbReference type="Proteomes" id="UP000770015"/>
    </source>
</evidence>
<feature type="domain" description="Pentatricopeptide repeat-containing protein-mitochondrial" evidence="3">
    <location>
        <begin position="308"/>
        <end position="438"/>
    </location>
</feature>
<dbReference type="InterPro" id="IPR057029">
    <property type="entry name" value="TPR_fung_2"/>
</dbReference>
<dbReference type="InterPro" id="IPR011990">
    <property type="entry name" value="TPR-like_helical_dom_sf"/>
</dbReference>
<dbReference type="Proteomes" id="UP000770015">
    <property type="component" value="Unassembled WGS sequence"/>
</dbReference>
<dbReference type="PANTHER" id="PTHR47447">
    <property type="entry name" value="OS03G0856100 PROTEIN"/>
    <property type="match status" value="1"/>
</dbReference>
<name>A0A9P9A7L9_9PEZI</name>
<dbReference type="Pfam" id="PF23276">
    <property type="entry name" value="TPR_24"/>
    <property type="match status" value="1"/>
</dbReference>
<sequence>MSAPRIALDGLWRCLCPSVDPILASRILASPSVARPLRRPQQHYHQRRVYSVATRASSRPSSFQPPRNALPKKHFPLINDAAVDPESLAKRSTSDLMATLQDLSGRPDGFLPAAAVAAYLVKERNVPLNTDIYHSLVAACRDTAASADMLANLLGDMKELGLPTGVLLCHDALEALAIHPNYLLRNEVLWAMDNNWSSLDPAGRCSVALGLLRDGQVEMALDAFDDMVHSESPPPPHIFDIFILSLAHQGFHDEAVRMAYEKLLIAGRTLPRALWLLLLDICSRDFHAPGTQYVWARLPVVDRASIPNGTLLNIVNTAARAGDADMVADATKALADRGASLAAHHYEALVDAFAARRDVPAALRTLCIMHTALSLIGPGSTRSLYILLSAEPTLIDTALDALPQLLRDRFVPIAAYNVVLEAAAEARGFAAAYEIYTAMPLYTADRPTVETLVHLLRRCDDASALRLIVSEQPRLASAANPVMFDRAVAEFALAGDLDLVYDCVGMYDNGKAWLSRDTLLTVVRRSVDVSDDRLWPLIEAARARGQNIEAGLSRIIASVERPETSRKTVTAGRREVMSTDEDPLP</sequence>
<organism evidence="5 6">
    <name type="scientific">Plectosphaerella plurivora</name>
    <dbReference type="NCBI Taxonomy" id="936078"/>
    <lineage>
        <taxon>Eukaryota</taxon>
        <taxon>Fungi</taxon>
        <taxon>Dikarya</taxon>
        <taxon>Ascomycota</taxon>
        <taxon>Pezizomycotina</taxon>
        <taxon>Sordariomycetes</taxon>
        <taxon>Hypocreomycetidae</taxon>
        <taxon>Glomerellales</taxon>
        <taxon>Plectosphaerellaceae</taxon>
        <taxon>Plectosphaerella</taxon>
    </lineage>
</organism>
<proteinExistence type="predicted"/>
<keyword evidence="6" id="KW-1185">Reference proteome</keyword>
<dbReference type="AlphaFoldDB" id="A0A9P9A7L9"/>
<dbReference type="Gene3D" id="1.25.40.10">
    <property type="entry name" value="Tetratricopeptide repeat domain"/>
    <property type="match status" value="1"/>
</dbReference>
<protein>
    <submittedName>
        <fullName evidence="5">Pentatricopeptide repeat protein</fullName>
    </submittedName>
</protein>
<feature type="domain" description="Tetratricopeptide repeats fungi 2" evidence="4">
    <location>
        <begin position="510"/>
        <end position="555"/>
    </location>
</feature>
<dbReference type="Pfam" id="PF23279">
    <property type="entry name" value="TPR_25"/>
    <property type="match status" value="1"/>
</dbReference>
<evidence type="ECO:0000259" key="3">
    <source>
        <dbReference type="Pfam" id="PF23276"/>
    </source>
</evidence>
<comment type="caution">
    <text evidence="5">The sequence shown here is derived from an EMBL/GenBank/DDBJ whole genome shotgun (WGS) entry which is preliminary data.</text>
</comment>
<dbReference type="PANTHER" id="PTHR47447:SF17">
    <property type="entry name" value="OS12G0638900 PROTEIN"/>
    <property type="match status" value="1"/>
</dbReference>
<evidence type="ECO:0000313" key="5">
    <source>
        <dbReference type="EMBL" id="KAH6685708.1"/>
    </source>
</evidence>